<feature type="region of interest" description="Disordered" evidence="1">
    <location>
        <begin position="18"/>
        <end position="111"/>
    </location>
</feature>
<feature type="signal peptide" evidence="2">
    <location>
        <begin position="1"/>
        <end position="19"/>
    </location>
</feature>
<dbReference type="EMBL" id="JARGCK010000002">
    <property type="protein sequence ID" value="MDK9864842.1"/>
    <property type="molecule type" value="Genomic_DNA"/>
</dbReference>
<dbReference type="AlphaFoldDB" id="A0AAW7AE19"/>
<proteinExistence type="predicted"/>
<feature type="compositionally biased region" description="Low complexity" evidence="1">
    <location>
        <begin position="69"/>
        <end position="91"/>
    </location>
</feature>
<dbReference type="RefSeq" id="WP_285322791.1">
    <property type="nucleotide sequence ID" value="NZ_JARGCK010000002.1"/>
</dbReference>
<feature type="chain" id="PRO_5043442903" description="Lipoprotein" evidence="2">
    <location>
        <begin position="20"/>
        <end position="150"/>
    </location>
</feature>
<reference evidence="3" key="2">
    <citation type="submission" date="2023-03" db="EMBL/GenBank/DDBJ databases">
        <authorList>
            <person name="Vazquez L."/>
            <person name="Rodriguez J."/>
            <person name="Mayo B."/>
            <person name="Florez A.B."/>
        </authorList>
    </citation>
    <scope>NUCLEOTIDE SEQUENCE</scope>
    <source>
        <strain evidence="3">5A3I</strain>
    </source>
</reference>
<evidence type="ECO:0000256" key="1">
    <source>
        <dbReference type="SAM" id="MobiDB-lite"/>
    </source>
</evidence>
<evidence type="ECO:0008006" key="5">
    <source>
        <dbReference type="Google" id="ProtNLM"/>
    </source>
</evidence>
<gene>
    <name evidence="3" type="ORF">P1A27_02530</name>
</gene>
<comment type="caution">
    <text evidence="3">The sequence shown here is derived from an EMBL/GenBank/DDBJ whole genome shotgun (WGS) entry which is preliminary data.</text>
</comment>
<sequence length="150" mass="17200">MKKILFLLLASFLVLDACGNEEESKADDKKETKSSDKESKKDDKEKESDKEKSYDDSNEGVAKPDKNANQLQEQINTQEQQNTKQSVQSQEQQRREIDLNRLPGGDFTTEGMSKDAQMQIEELTRQKDFEGLPQKEYNDQVSAIMNSEMN</sequence>
<protein>
    <recommendedName>
        <fullName evidence="5">Lipoprotein</fullName>
    </recommendedName>
</protein>
<feature type="compositionally biased region" description="Basic and acidic residues" evidence="1">
    <location>
        <begin position="22"/>
        <end position="55"/>
    </location>
</feature>
<name>A0AAW7AE19_9STAP</name>
<feature type="compositionally biased region" description="Polar residues" evidence="1">
    <location>
        <begin position="139"/>
        <end position="150"/>
    </location>
</feature>
<feature type="region of interest" description="Disordered" evidence="1">
    <location>
        <begin position="125"/>
        <end position="150"/>
    </location>
</feature>
<dbReference type="Proteomes" id="UP001174037">
    <property type="component" value="Unassembled WGS sequence"/>
</dbReference>
<evidence type="ECO:0000256" key="2">
    <source>
        <dbReference type="SAM" id="SignalP"/>
    </source>
</evidence>
<reference evidence="3" key="1">
    <citation type="journal article" date="2023" name="Int. J. Mol. Sci.">
        <title>Antibiotic Resistance/Susceptibility Profiles of Staphylococcus equorum Strains from Cheese, and Genome Analysis for Antibiotic Resistance Genes.</title>
        <authorList>
            <person name="Vazquez L."/>
            <person name="Srednik M.E."/>
            <person name="Rodriguez J."/>
            <person name="Florez A.B."/>
            <person name="Mayo B."/>
        </authorList>
    </citation>
    <scope>NUCLEOTIDE SEQUENCE</scope>
    <source>
        <strain evidence="3">5A3I</strain>
    </source>
</reference>
<evidence type="ECO:0000313" key="4">
    <source>
        <dbReference type="Proteomes" id="UP001174037"/>
    </source>
</evidence>
<evidence type="ECO:0000313" key="3">
    <source>
        <dbReference type="EMBL" id="MDK9864842.1"/>
    </source>
</evidence>
<keyword evidence="2" id="KW-0732">Signal</keyword>
<organism evidence="3 4">
    <name type="scientific">Staphylococcus equorum</name>
    <dbReference type="NCBI Taxonomy" id="246432"/>
    <lineage>
        <taxon>Bacteria</taxon>
        <taxon>Bacillati</taxon>
        <taxon>Bacillota</taxon>
        <taxon>Bacilli</taxon>
        <taxon>Bacillales</taxon>
        <taxon>Staphylococcaceae</taxon>
        <taxon>Staphylococcus</taxon>
    </lineage>
</organism>
<accession>A0AAW7AE19</accession>